<gene>
    <name evidence="5" type="primary">MHF1</name>
    <name evidence="5" type="ORF">SBRCBS47491_009264</name>
</gene>
<dbReference type="InterPro" id="IPR029003">
    <property type="entry name" value="CENP-S/Mhf1"/>
</dbReference>
<reference evidence="5 6" key="1">
    <citation type="submission" date="2024-01" db="EMBL/GenBank/DDBJ databases">
        <authorList>
            <person name="Allen C."/>
            <person name="Tagirdzhanova G."/>
        </authorList>
    </citation>
    <scope>NUCLEOTIDE SEQUENCE [LARGE SCALE GENOMIC DNA]</scope>
</reference>
<keyword evidence="3" id="KW-0238">DNA-binding</keyword>
<keyword evidence="6" id="KW-1185">Reference proteome</keyword>
<dbReference type="InterPro" id="IPR009072">
    <property type="entry name" value="Histone-fold"/>
</dbReference>
<dbReference type="Proteomes" id="UP001642406">
    <property type="component" value="Unassembled WGS sequence"/>
</dbReference>
<sequence length="117" mass="13133">MATIFCTFAVLMRTADQQLKSALWSAVSELVDQESIKQNRNATPQYIGALADMVWTQIESVAVDLESFSRHAGRSTITTDDVLLLARRNEDLHDILKEQVDERKATRLAGKKGKQRA</sequence>
<dbReference type="EMBL" id="CAWUHC010000140">
    <property type="protein sequence ID" value="CAK7235353.1"/>
    <property type="molecule type" value="Genomic_DNA"/>
</dbReference>
<keyword evidence="4" id="KW-0234">DNA repair</keyword>
<comment type="caution">
    <text evidence="5">The sequence shown here is derived from an EMBL/GenBank/DDBJ whole genome shotgun (WGS) entry which is preliminary data.</text>
</comment>
<evidence type="ECO:0000256" key="1">
    <source>
        <dbReference type="ARBA" id="ARBA00006612"/>
    </source>
</evidence>
<dbReference type="CDD" id="cd22919">
    <property type="entry name" value="HFD_CENP-S"/>
    <property type="match status" value="1"/>
</dbReference>
<evidence type="ECO:0000256" key="3">
    <source>
        <dbReference type="ARBA" id="ARBA00023125"/>
    </source>
</evidence>
<protein>
    <submittedName>
        <fullName evidence="5">MHF histone-fold complex component</fullName>
    </submittedName>
</protein>
<keyword evidence="2" id="KW-0227">DNA damage</keyword>
<organism evidence="5 6">
    <name type="scientific">Sporothrix bragantina</name>
    <dbReference type="NCBI Taxonomy" id="671064"/>
    <lineage>
        <taxon>Eukaryota</taxon>
        <taxon>Fungi</taxon>
        <taxon>Dikarya</taxon>
        <taxon>Ascomycota</taxon>
        <taxon>Pezizomycotina</taxon>
        <taxon>Sordariomycetes</taxon>
        <taxon>Sordariomycetidae</taxon>
        <taxon>Ophiostomatales</taxon>
        <taxon>Ophiostomataceae</taxon>
        <taxon>Sporothrix</taxon>
    </lineage>
</organism>
<accession>A0ABP0CU64</accession>
<dbReference type="PANTHER" id="PTHR22980:SF0">
    <property type="entry name" value="CENTROMERE PROTEIN S"/>
    <property type="match status" value="1"/>
</dbReference>
<dbReference type="Pfam" id="PF15630">
    <property type="entry name" value="CENP-S"/>
    <property type="match status" value="1"/>
</dbReference>
<comment type="similarity">
    <text evidence="1">Belongs to the TAF9 family. CENP-S/MHF1 subfamily.</text>
</comment>
<evidence type="ECO:0000256" key="4">
    <source>
        <dbReference type="ARBA" id="ARBA00023204"/>
    </source>
</evidence>
<dbReference type="SUPFAM" id="SSF47113">
    <property type="entry name" value="Histone-fold"/>
    <property type="match status" value="1"/>
</dbReference>
<evidence type="ECO:0000313" key="6">
    <source>
        <dbReference type="Proteomes" id="UP001642406"/>
    </source>
</evidence>
<proteinExistence type="inferred from homology"/>
<name>A0ABP0CU64_9PEZI</name>
<dbReference type="Gene3D" id="1.10.20.10">
    <property type="entry name" value="Histone, subunit A"/>
    <property type="match status" value="1"/>
</dbReference>
<evidence type="ECO:0000256" key="2">
    <source>
        <dbReference type="ARBA" id="ARBA00022763"/>
    </source>
</evidence>
<dbReference type="PANTHER" id="PTHR22980">
    <property type="entry name" value="CORTISTATIN"/>
    <property type="match status" value="1"/>
</dbReference>
<evidence type="ECO:0000313" key="5">
    <source>
        <dbReference type="EMBL" id="CAK7235353.1"/>
    </source>
</evidence>